<comment type="subcellular location">
    <subcellularLocation>
        <location evidence="15">Cell membrane</location>
        <topology evidence="15">Peripheral membrane protein</topology>
        <orientation evidence="15">Cytoplasmic side</orientation>
    </subcellularLocation>
    <subcellularLocation>
        <location evidence="15">Cytoplasm</location>
    </subcellularLocation>
    <subcellularLocation>
        <location evidence="2">Membrane</location>
        <topology evidence="2">Peripheral membrane protein</topology>
    </subcellularLocation>
    <text evidence="15">Distribution is 50-50.</text>
</comment>
<dbReference type="PRINTS" id="PR00906">
    <property type="entry name" value="SECA"/>
</dbReference>
<comment type="catalytic activity">
    <reaction evidence="15">
        <text>ATP + H2O + cellular proteinSide 1 = ADP + phosphate + cellular proteinSide 2.</text>
        <dbReference type="EC" id="7.4.2.8"/>
    </reaction>
</comment>
<dbReference type="InterPro" id="IPR014001">
    <property type="entry name" value="Helicase_ATP-bd"/>
</dbReference>
<dbReference type="PANTHER" id="PTHR30612:SF0">
    <property type="entry name" value="CHLOROPLAST PROTEIN-TRANSPORTING ATPASE"/>
    <property type="match status" value="1"/>
</dbReference>
<feature type="binding site" evidence="15">
    <location>
        <position position="86"/>
    </location>
    <ligand>
        <name>ATP</name>
        <dbReference type="ChEBI" id="CHEBI:30616"/>
    </ligand>
</feature>
<evidence type="ECO:0000256" key="16">
    <source>
        <dbReference type="RuleBase" id="RU003874"/>
    </source>
</evidence>
<dbReference type="InterPro" id="IPR027417">
    <property type="entry name" value="P-loop_NTPase"/>
</dbReference>
<dbReference type="PROSITE" id="PS51196">
    <property type="entry name" value="SECA_MOTOR_DEAD"/>
    <property type="match status" value="1"/>
</dbReference>
<dbReference type="FunFam" id="3.90.1440.10:FF:000002">
    <property type="entry name" value="Protein translocase subunit SecA"/>
    <property type="match status" value="1"/>
</dbReference>
<gene>
    <name evidence="15 21" type="primary">secA</name>
    <name evidence="21" type="ORF">FPK30_07680</name>
</gene>
<feature type="domain" description="Helicase C-terminal" evidence="19">
    <location>
        <begin position="404"/>
        <end position="621"/>
    </location>
</feature>
<dbReference type="Pfam" id="PF02810">
    <property type="entry name" value="SEC-C"/>
    <property type="match status" value="1"/>
</dbReference>
<feature type="compositionally biased region" description="Polar residues" evidence="17">
    <location>
        <begin position="608"/>
        <end position="620"/>
    </location>
</feature>
<dbReference type="InterPro" id="IPR001650">
    <property type="entry name" value="Helicase_C-like"/>
</dbReference>
<keyword evidence="4 15" id="KW-0813">Transport</keyword>
<feature type="compositionally biased region" description="Acidic residues" evidence="17">
    <location>
        <begin position="866"/>
        <end position="888"/>
    </location>
</feature>
<dbReference type="GO" id="GO:0031522">
    <property type="term" value="C:cell envelope Sec protein transport complex"/>
    <property type="evidence" value="ECO:0007669"/>
    <property type="project" value="TreeGrafter"/>
</dbReference>
<feature type="region of interest" description="Disordered" evidence="17">
    <location>
        <begin position="839"/>
        <end position="990"/>
    </location>
</feature>
<evidence type="ECO:0000256" key="14">
    <source>
        <dbReference type="ARBA" id="ARBA00023136"/>
    </source>
</evidence>
<evidence type="ECO:0000256" key="17">
    <source>
        <dbReference type="SAM" id="MobiDB-lite"/>
    </source>
</evidence>
<dbReference type="InterPro" id="IPR044722">
    <property type="entry name" value="SecA_SF2_C"/>
</dbReference>
<evidence type="ECO:0000256" key="2">
    <source>
        <dbReference type="ARBA" id="ARBA00004170"/>
    </source>
</evidence>
<dbReference type="SUPFAM" id="SSF81886">
    <property type="entry name" value="Helical scaffold and wing domains of SecA"/>
    <property type="match status" value="1"/>
</dbReference>
<protein>
    <recommendedName>
        <fullName evidence="15 16">Protein translocase subunit SecA</fullName>
        <ecNumber evidence="15">7.4.2.8</ecNumber>
    </recommendedName>
</protein>
<dbReference type="PROSITE" id="PS51192">
    <property type="entry name" value="HELICASE_ATP_BIND_1"/>
    <property type="match status" value="1"/>
</dbReference>
<evidence type="ECO:0000259" key="20">
    <source>
        <dbReference type="PROSITE" id="PS51196"/>
    </source>
</evidence>
<dbReference type="GO" id="GO:0005829">
    <property type="term" value="C:cytosol"/>
    <property type="evidence" value="ECO:0007669"/>
    <property type="project" value="TreeGrafter"/>
</dbReference>
<dbReference type="InterPro" id="IPR011116">
    <property type="entry name" value="SecA_Wing/Scaffold"/>
</dbReference>
<keyword evidence="10 15" id="KW-0067">ATP-binding</keyword>
<dbReference type="GO" id="GO:0005524">
    <property type="term" value="F:ATP binding"/>
    <property type="evidence" value="ECO:0007669"/>
    <property type="project" value="UniProtKB-UniRule"/>
</dbReference>
<dbReference type="FunFam" id="3.40.50.300:FF:000334">
    <property type="entry name" value="Protein translocase subunit SecA"/>
    <property type="match status" value="1"/>
</dbReference>
<keyword evidence="7" id="KW-0479">Metal-binding</keyword>
<dbReference type="Pfam" id="PF21090">
    <property type="entry name" value="P-loop_SecA"/>
    <property type="match status" value="1"/>
</dbReference>
<dbReference type="InterPro" id="IPR036266">
    <property type="entry name" value="SecA_Wing/Scaffold_sf"/>
</dbReference>
<dbReference type="Gene3D" id="3.40.50.300">
    <property type="entry name" value="P-loop containing nucleotide triphosphate hydrolases"/>
    <property type="match status" value="2"/>
</dbReference>
<evidence type="ECO:0000256" key="12">
    <source>
        <dbReference type="ARBA" id="ARBA00022967"/>
    </source>
</evidence>
<evidence type="ECO:0000256" key="13">
    <source>
        <dbReference type="ARBA" id="ARBA00023010"/>
    </source>
</evidence>
<evidence type="ECO:0000313" key="22">
    <source>
        <dbReference type="Proteomes" id="UP000316508"/>
    </source>
</evidence>
<dbReference type="Pfam" id="PF07516">
    <property type="entry name" value="SecA_SW"/>
    <property type="match status" value="1"/>
</dbReference>
<dbReference type="InterPro" id="IPR014018">
    <property type="entry name" value="SecA_motor_DEAD"/>
</dbReference>
<comment type="function">
    <text evidence="15">Part of the Sec protein translocase complex. Interacts with the SecYEG preprotein conducting channel. Has a central role in coupling the hydrolysis of ATP to the transfer of proteins into and across the cell membrane, serving as an ATP-driven molecular motor driving the stepwise translocation of polypeptide chains across the membrane.</text>
</comment>
<keyword evidence="13 15" id="KW-0811">Translocation</keyword>
<name>A0A556R102_9BIFI</name>
<dbReference type="Gene3D" id="1.10.3060.10">
    <property type="entry name" value="Helical scaffold and wing domains of SecA"/>
    <property type="match status" value="1"/>
</dbReference>
<dbReference type="GO" id="GO:0006605">
    <property type="term" value="P:protein targeting"/>
    <property type="evidence" value="ECO:0007669"/>
    <property type="project" value="UniProtKB-UniRule"/>
</dbReference>
<evidence type="ECO:0000256" key="6">
    <source>
        <dbReference type="ARBA" id="ARBA00022490"/>
    </source>
</evidence>
<accession>A0A556R102</accession>
<dbReference type="InterPro" id="IPR036670">
    <property type="entry name" value="SecA_X-link_sf"/>
</dbReference>
<evidence type="ECO:0000259" key="18">
    <source>
        <dbReference type="PROSITE" id="PS51192"/>
    </source>
</evidence>
<keyword evidence="9" id="KW-0862">Zinc</keyword>
<dbReference type="InterPro" id="IPR020937">
    <property type="entry name" value="SecA_CS"/>
</dbReference>
<dbReference type="InterPro" id="IPR000185">
    <property type="entry name" value="SecA"/>
</dbReference>
<dbReference type="RefSeq" id="WP_144085996.1">
    <property type="nucleotide sequence ID" value="NZ_VMHK01000007.1"/>
</dbReference>
<dbReference type="GO" id="GO:0065002">
    <property type="term" value="P:intracellular protein transmembrane transport"/>
    <property type="evidence" value="ECO:0007669"/>
    <property type="project" value="UniProtKB-UniRule"/>
</dbReference>
<dbReference type="PROSITE" id="PS01312">
    <property type="entry name" value="SECA"/>
    <property type="match status" value="1"/>
</dbReference>
<organism evidence="21 22">
    <name type="scientific">Bifidobacterium apousia</name>
    <dbReference type="NCBI Taxonomy" id="2750996"/>
    <lineage>
        <taxon>Bacteria</taxon>
        <taxon>Bacillati</taxon>
        <taxon>Actinomycetota</taxon>
        <taxon>Actinomycetes</taxon>
        <taxon>Bifidobacteriales</taxon>
        <taxon>Bifidobacteriaceae</taxon>
        <taxon>Bifidobacterium</taxon>
    </lineage>
</organism>
<dbReference type="GO" id="GO:0046872">
    <property type="term" value="F:metal ion binding"/>
    <property type="evidence" value="ECO:0007669"/>
    <property type="project" value="UniProtKB-KW"/>
</dbReference>
<keyword evidence="8 15" id="KW-0547">Nucleotide-binding</keyword>
<dbReference type="SMART" id="SM00958">
    <property type="entry name" value="SecA_PP_bind"/>
    <property type="match status" value="1"/>
</dbReference>
<dbReference type="Proteomes" id="UP000316508">
    <property type="component" value="Unassembled WGS sequence"/>
</dbReference>
<dbReference type="SUPFAM" id="SSF52540">
    <property type="entry name" value="P-loop containing nucleoside triphosphate hydrolases"/>
    <property type="match status" value="2"/>
</dbReference>
<dbReference type="InterPro" id="IPR004027">
    <property type="entry name" value="SEC_C_motif"/>
</dbReference>
<evidence type="ECO:0000256" key="10">
    <source>
        <dbReference type="ARBA" id="ARBA00022840"/>
    </source>
</evidence>
<dbReference type="GO" id="GO:0043952">
    <property type="term" value="P:protein transport by the Sec complex"/>
    <property type="evidence" value="ECO:0007669"/>
    <property type="project" value="UniProtKB-ARBA"/>
</dbReference>
<dbReference type="NCBIfam" id="NF009538">
    <property type="entry name" value="PRK12904.1"/>
    <property type="match status" value="1"/>
</dbReference>
<comment type="similarity">
    <text evidence="3 15 16">Belongs to the SecA family.</text>
</comment>
<dbReference type="Pfam" id="PF01043">
    <property type="entry name" value="SecA_PP_bind"/>
    <property type="match status" value="1"/>
</dbReference>
<dbReference type="PANTHER" id="PTHR30612">
    <property type="entry name" value="SECA INNER MEMBRANE COMPONENT OF SEC PROTEIN SECRETION SYSTEM"/>
    <property type="match status" value="1"/>
</dbReference>
<dbReference type="InterPro" id="IPR011130">
    <property type="entry name" value="SecA_preprotein_X-link_dom"/>
</dbReference>
<dbReference type="GO" id="GO:0017038">
    <property type="term" value="P:protein import"/>
    <property type="evidence" value="ECO:0007669"/>
    <property type="project" value="InterPro"/>
</dbReference>
<dbReference type="AlphaFoldDB" id="A0A556R102"/>
<dbReference type="EC" id="7.4.2.8" evidence="15"/>
<dbReference type="CDD" id="cd18803">
    <property type="entry name" value="SF2_C_secA"/>
    <property type="match status" value="1"/>
</dbReference>
<comment type="subunit">
    <text evidence="15">Monomer and homodimer. Part of the essential Sec protein translocation apparatus which comprises SecA, SecYEG and auxiliary proteins SecDF. Other proteins may also be involved.</text>
</comment>
<comment type="caution">
    <text evidence="21">The sequence shown here is derived from an EMBL/GenBank/DDBJ whole genome shotgun (WGS) entry which is preliminary data.</text>
</comment>
<dbReference type="Gene3D" id="3.90.1440.10">
    <property type="entry name" value="SecA, preprotein cross-linking domain"/>
    <property type="match status" value="1"/>
</dbReference>
<dbReference type="CDD" id="cd17928">
    <property type="entry name" value="DEXDc_SecA"/>
    <property type="match status" value="1"/>
</dbReference>
<dbReference type="Pfam" id="PF07517">
    <property type="entry name" value="SecA_DEAD"/>
    <property type="match status" value="1"/>
</dbReference>
<feature type="binding site" evidence="15">
    <location>
        <position position="494"/>
    </location>
    <ligand>
        <name>ATP</name>
        <dbReference type="ChEBI" id="CHEBI:30616"/>
    </ligand>
</feature>
<evidence type="ECO:0000256" key="11">
    <source>
        <dbReference type="ARBA" id="ARBA00022927"/>
    </source>
</evidence>
<evidence type="ECO:0000256" key="5">
    <source>
        <dbReference type="ARBA" id="ARBA00022475"/>
    </source>
</evidence>
<dbReference type="SMART" id="SM00957">
    <property type="entry name" value="SecA_DEAD"/>
    <property type="match status" value="1"/>
</dbReference>
<evidence type="ECO:0000256" key="7">
    <source>
        <dbReference type="ARBA" id="ARBA00022723"/>
    </source>
</evidence>
<evidence type="ECO:0000256" key="8">
    <source>
        <dbReference type="ARBA" id="ARBA00022741"/>
    </source>
</evidence>
<dbReference type="FunFam" id="3.40.50.300:FF:000113">
    <property type="entry name" value="Preprotein translocase subunit SecA"/>
    <property type="match status" value="1"/>
</dbReference>
<evidence type="ECO:0000256" key="9">
    <source>
        <dbReference type="ARBA" id="ARBA00022833"/>
    </source>
</evidence>
<comment type="cofactor">
    <cofactor evidence="1">
        <name>Zn(2+)</name>
        <dbReference type="ChEBI" id="CHEBI:29105"/>
    </cofactor>
</comment>
<evidence type="ECO:0000256" key="15">
    <source>
        <dbReference type="HAMAP-Rule" id="MF_01382"/>
    </source>
</evidence>
<dbReference type="InterPro" id="IPR011115">
    <property type="entry name" value="SecA_DEAD"/>
</dbReference>
<evidence type="ECO:0000256" key="4">
    <source>
        <dbReference type="ARBA" id="ARBA00022448"/>
    </source>
</evidence>
<keyword evidence="5 15" id="KW-1003">Cell membrane</keyword>
<dbReference type="PROSITE" id="PS51194">
    <property type="entry name" value="HELICASE_CTER"/>
    <property type="match status" value="1"/>
</dbReference>
<keyword evidence="14 15" id="KW-0472">Membrane</keyword>
<reference evidence="21 22" key="1">
    <citation type="submission" date="2019-07" db="EMBL/GenBank/DDBJ databases">
        <title>Bifidobacterium asteroides genomes.</title>
        <authorList>
            <person name="Zheng H."/>
        </authorList>
    </citation>
    <scope>NUCLEOTIDE SEQUENCE [LARGE SCALE GENOMIC DNA]</scope>
    <source>
        <strain evidence="21 22">W8102</strain>
    </source>
</reference>
<dbReference type="NCBIfam" id="TIGR00963">
    <property type="entry name" value="secA"/>
    <property type="match status" value="1"/>
</dbReference>
<evidence type="ECO:0000259" key="19">
    <source>
        <dbReference type="PROSITE" id="PS51194"/>
    </source>
</evidence>
<keyword evidence="11 15" id="KW-0653">Protein transport</keyword>
<feature type="compositionally biased region" description="Acidic residues" evidence="17">
    <location>
        <begin position="895"/>
        <end position="906"/>
    </location>
</feature>
<dbReference type="GO" id="GO:0005886">
    <property type="term" value="C:plasma membrane"/>
    <property type="evidence" value="ECO:0007669"/>
    <property type="project" value="UniProtKB-SubCell"/>
</dbReference>
<dbReference type="GO" id="GO:0008564">
    <property type="term" value="F:protein-exporting ATPase activity"/>
    <property type="evidence" value="ECO:0007669"/>
    <property type="project" value="UniProtKB-EC"/>
</dbReference>
<keyword evidence="22" id="KW-1185">Reference proteome</keyword>
<proteinExistence type="inferred from homology"/>
<evidence type="ECO:0000313" key="21">
    <source>
        <dbReference type="EMBL" id="TSJ82580.1"/>
    </source>
</evidence>
<keyword evidence="12 15" id="KW-1278">Translocase</keyword>
<evidence type="ECO:0000256" key="1">
    <source>
        <dbReference type="ARBA" id="ARBA00001947"/>
    </source>
</evidence>
<dbReference type="EMBL" id="VMHK01000007">
    <property type="protein sequence ID" value="TSJ82580.1"/>
    <property type="molecule type" value="Genomic_DNA"/>
</dbReference>
<evidence type="ECO:0000256" key="3">
    <source>
        <dbReference type="ARBA" id="ARBA00007650"/>
    </source>
</evidence>
<feature type="binding site" evidence="15">
    <location>
        <begin position="104"/>
        <end position="108"/>
    </location>
    <ligand>
        <name>ATP</name>
        <dbReference type="ChEBI" id="CHEBI:30616"/>
    </ligand>
</feature>
<sequence length="990" mass="110993">MVAVLDKVLRMGEGRQIRKLQGVAKATNAFEDQISAMSDEELKAQTPKFKQRLENGESLDSLMPEAFATVREVSKRTLGQRHFDVQLMGGAALHWGNIAEMKTGEGKTLVATLPSYLNALEGKGVHVVTVNDYLASYQSELMGRIFRFLGMSVGCIITDQRPNERRKQYQADITYGTNNEFGFDYLRDNMAWDKDELVQRGHHFAIVDEVDSILIDEARTPLIISGPAEGDVTRWYRQFAKLVPKLTRDEDYEVDEKKKVVGILDPGITKVEDYLGIDNLYEPANTALIGYLNNAIKAKELFLRDRDYVVQNGEVLIVDEHTGRLLKGRRYNEGLHQAIEAKEGVEVKAENQTFATITLQNYFRMYDKLAGMTGTAETEAAEFMNTYKLGVLPIPTNKPMIRKDQDDLIYRSKKEKLAAIVRDVAKRHAKGQPILLGTASVESSEVVSSLLDVAGIDHQVLNAKQHAREAAVVAVAGRKGAVTVATNMAGRGTDIMLGGNVEFLADQKLKEQGYSPDDTPEEYEKRWPKMLDSVKEQVKDEHEEVVKLGGLYVLGTERHESRRIDNQLRGRSGRQGDPGESRFYLSLEDDLMRLFNTQLVARMMSSTSLPEGQPIGTKSVSKGVRNAQKSVESRNYEIRKNVLKYDDVMNKQRQVIYGERQAVLKGEDIHRDILRFIRETVTSYIRGAQNGSDKPQEWDADGLWKALASVYPISLDQDETMDSLESLKGDKAVKALADKIVEDAESIYQEREDELGEKGSRQLERQVVLSVLDSKWREHLYEMDYLKDGIGLRGMGQRDPLVEYQREGYQMYNSMIDAIKEQTVQLLFNVDLKQIAASQENERRAREEREENEASQSEEVNYQAPEEPDAEDETTDIDETAEERDEDAPAGSVQEDSDEDASEDAADAQSGLSTSVEDSEASDDSAPAPVGPAPISHAEGKVPANKRPKAVEDHSPWADGRTFPGTPRNAPCPCGSGRKYKMCHGQNEKK</sequence>
<feature type="region of interest" description="Disordered" evidence="17">
    <location>
        <begin position="608"/>
        <end position="627"/>
    </location>
</feature>
<feature type="compositionally biased region" description="Basic and acidic residues" evidence="17">
    <location>
        <begin position="840"/>
        <end position="849"/>
    </location>
</feature>
<dbReference type="SUPFAM" id="SSF81767">
    <property type="entry name" value="Pre-protein crosslinking domain of SecA"/>
    <property type="match status" value="1"/>
</dbReference>
<feature type="domain" description="Helicase ATP-binding" evidence="18">
    <location>
        <begin position="88"/>
        <end position="246"/>
    </location>
</feature>
<feature type="domain" description="SecA family profile" evidence="20">
    <location>
        <begin position="2"/>
        <end position="616"/>
    </location>
</feature>
<keyword evidence="6 15" id="KW-0963">Cytoplasm</keyword>
<dbReference type="HAMAP" id="MF_01382">
    <property type="entry name" value="SecA"/>
    <property type="match status" value="1"/>
</dbReference>